<dbReference type="Pfam" id="PF01370">
    <property type="entry name" value="Epimerase"/>
    <property type="match status" value="1"/>
</dbReference>
<dbReference type="PANTHER" id="PTHR43245">
    <property type="entry name" value="BIFUNCTIONAL POLYMYXIN RESISTANCE PROTEIN ARNA"/>
    <property type="match status" value="1"/>
</dbReference>
<dbReference type="SUPFAM" id="SSF51735">
    <property type="entry name" value="NAD(P)-binding Rossmann-fold domains"/>
    <property type="match status" value="1"/>
</dbReference>
<dbReference type="InterPro" id="IPR050177">
    <property type="entry name" value="Lipid_A_modif_metabolic_enz"/>
</dbReference>
<evidence type="ECO:0000313" key="2">
    <source>
        <dbReference type="EMBL" id="ADD96057.1"/>
    </source>
</evidence>
<dbReference type="InterPro" id="IPR001509">
    <property type="entry name" value="Epimerase_deHydtase"/>
</dbReference>
<dbReference type="AlphaFoldDB" id="D6PK06"/>
<dbReference type="PANTHER" id="PTHR43245:SF13">
    <property type="entry name" value="UDP-D-APIOSE_UDP-D-XYLOSE SYNTHASE 2"/>
    <property type="match status" value="1"/>
</dbReference>
<sequence>MKILLTGSEGFIGQHLNKFLTDQKHEVICLDKTTGNDLLSCDLKYSVDLVIHLAGLSGVRDSLDKSEEYWIQNVIAGQRLFDYFKDTRILYASSSTAHEPWKNPYAMSKYALERVAPDNSMGMRFTTVYGPNARDTMLIPRILRNDVPYINTNHSRDFIHVDDLVRGIDTLIKSNLRGVTDLGSGTTNNLVELIEYFGINCERVVGEQNERLDNLADNTLLNKIGWSPKINLYDYIKENKHVN</sequence>
<proteinExistence type="predicted"/>
<protein>
    <submittedName>
        <fullName evidence="2">NAD dependent epimerase/dehydratase</fullName>
    </submittedName>
</protein>
<name>D6PK06_9ZZZZ</name>
<organism evidence="2">
    <name type="scientific">uncultured organism MedDCM-OCT-S04-C375</name>
    <dbReference type="NCBI Taxonomy" id="743615"/>
    <lineage>
        <taxon>unclassified sequences</taxon>
        <taxon>environmental samples</taxon>
    </lineage>
</organism>
<reference evidence="2" key="1">
    <citation type="journal article" date="2010" name="ISME J.">
        <title>Metagenome of the Mediterranean deep chlorophyll maximum studied by direct and fosmid library 454 pyrosequencing.</title>
        <authorList>
            <person name="Ghai R."/>
            <person name="Martin-Cuadrado A.B."/>
            <person name="Molto A.G."/>
            <person name="Heredia I.G."/>
            <person name="Cabrera R."/>
            <person name="Martin J."/>
            <person name="Verdu M."/>
            <person name="Deschamps P."/>
            <person name="Moreira D."/>
            <person name="Lopez-Garcia P."/>
            <person name="Mira A."/>
            <person name="Rodriguez-Valera F."/>
        </authorList>
    </citation>
    <scope>NUCLEOTIDE SEQUENCE</scope>
</reference>
<dbReference type="CDD" id="cd08946">
    <property type="entry name" value="SDR_e"/>
    <property type="match status" value="1"/>
</dbReference>
<evidence type="ECO:0000259" key="1">
    <source>
        <dbReference type="Pfam" id="PF01370"/>
    </source>
</evidence>
<dbReference type="InterPro" id="IPR036291">
    <property type="entry name" value="NAD(P)-bd_dom_sf"/>
</dbReference>
<dbReference type="EMBL" id="GU943117">
    <property type="protein sequence ID" value="ADD96057.1"/>
    <property type="molecule type" value="Genomic_DNA"/>
</dbReference>
<dbReference type="Gene3D" id="3.40.50.720">
    <property type="entry name" value="NAD(P)-binding Rossmann-like Domain"/>
    <property type="match status" value="1"/>
</dbReference>
<accession>D6PK06</accession>
<feature type="domain" description="NAD-dependent epimerase/dehydratase" evidence="1">
    <location>
        <begin position="3"/>
        <end position="174"/>
    </location>
</feature>